<dbReference type="STRING" id="1802055.A3A74_05765"/>
<dbReference type="InterPro" id="IPR044878">
    <property type="entry name" value="UbiA_sf"/>
</dbReference>
<evidence type="ECO:0000256" key="4">
    <source>
        <dbReference type="ARBA" id="ARBA00023136"/>
    </source>
</evidence>
<accession>A0A1F7I6Y2</accession>
<comment type="subcellular location">
    <subcellularLocation>
        <location evidence="1">Membrane</location>
        <topology evidence="1">Multi-pass membrane protein</topology>
    </subcellularLocation>
</comment>
<dbReference type="EMBL" id="MGAF01000058">
    <property type="protein sequence ID" value="OGK39103.1"/>
    <property type="molecule type" value="Genomic_DNA"/>
</dbReference>
<keyword evidence="3 5" id="KW-1133">Transmembrane helix</keyword>
<feature type="transmembrane region" description="Helical" evidence="5">
    <location>
        <begin position="211"/>
        <end position="227"/>
    </location>
</feature>
<keyword evidence="4 5" id="KW-0472">Membrane</keyword>
<evidence type="ECO:0000256" key="1">
    <source>
        <dbReference type="ARBA" id="ARBA00004141"/>
    </source>
</evidence>
<reference evidence="6 7" key="1">
    <citation type="journal article" date="2016" name="Nat. Commun.">
        <title>Thousands of microbial genomes shed light on interconnected biogeochemical processes in an aquifer system.</title>
        <authorList>
            <person name="Anantharaman K."/>
            <person name="Brown C.T."/>
            <person name="Hug L.A."/>
            <person name="Sharon I."/>
            <person name="Castelle C.J."/>
            <person name="Probst A.J."/>
            <person name="Thomas B.C."/>
            <person name="Singh A."/>
            <person name="Wilkins M.J."/>
            <person name="Karaoz U."/>
            <person name="Brodie E.L."/>
            <person name="Williams K.H."/>
            <person name="Hubbard S.S."/>
            <person name="Banfield J.F."/>
        </authorList>
    </citation>
    <scope>NUCLEOTIDE SEQUENCE [LARGE SCALE GENOMIC DNA]</scope>
</reference>
<evidence type="ECO:0000313" key="6">
    <source>
        <dbReference type="EMBL" id="OGK39103.1"/>
    </source>
</evidence>
<dbReference type="Gene3D" id="1.10.357.140">
    <property type="entry name" value="UbiA prenyltransferase"/>
    <property type="match status" value="1"/>
</dbReference>
<dbReference type="AlphaFoldDB" id="A0A1F7I6Y2"/>
<organism evidence="6 7">
    <name type="scientific">Candidatus Roizmanbacteria bacterium RIFCSPLOWO2_01_FULL_35_13</name>
    <dbReference type="NCBI Taxonomy" id="1802055"/>
    <lineage>
        <taxon>Bacteria</taxon>
        <taxon>Candidatus Roizmaniibacteriota</taxon>
    </lineage>
</organism>
<evidence type="ECO:0008006" key="8">
    <source>
        <dbReference type="Google" id="ProtNLM"/>
    </source>
</evidence>
<feature type="transmembrane region" description="Helical" evidence="5">
    <location>
        <begin position="90"/>
        <end position="108"/>
    </location>
</feature>
<name>A0A1F7I6Y2_9BACT</name>
<sequence length="232" mass="26708">MFSYLKILRIPHWPKNFVVLLGLLFAMSKPVLYPDLHIPFVIILSVTLACLISSSNYIINQIVDSESDKHHPVKKFRPIPKGEISKKNSLIFTFLIFFISMLLSLFYIKTYTSLSLLGFFLAGIIYNVPPIRLKDKAYVDVISESVNNPLRFLIGWYTISNATPSIPFLLFLWSSGASLMSIKRFFELRSLNVINAINYRKSYKDITPRKLVFLSIGWLILSLIFLSKSQIF</sequence>
<keyword evidence="2 5" id="KW-0812">Transmembrane</keyword>
<dbReference type="GO" id="GO:0016765">
    <property type="term" value="F:transferase activity, transferring alkyl or aryl (other than methyl) groups"/>
    <property type="evidence" value="ECO:0007669"/>
    <property type="project" value="InterPro"/>
</dbReference>
<evidence type="ECO:0000256" key="3">
    <source>
        <dbReference type="ARBA" id="ARBA00022989"/>
    </source>
</evidence>
<evidence type="ECO:0000256" key="2">
    <source>
        <dbReference type="ARBA" id="ARBA00022692"/>
    </source>
</evidence>
<feature type="transmembrane region" description="Helical" evidence="5">
    <location>
        <begin position="38"/>
        <end position="59"/>
    </location>
</feature>
<protein>
    <recommendedName>
        <fullName evidence="8">Decaprenyl-phosphate phosphoribosyltransferase</fullName>
    </recommendedName>
</protein>
<evidence type="ECO:0000313" key="7">
    <source>
        <dbReference type="Proteomes" id="UP000179270"/>
    </source>
</evidence>
<feature type="transmembrane region" description="Helical" evidence="5">
    <location>
        <begin position="152"/>
        <end position="173"/>
    </location>
</feature>
<feature type="transmembrane region" description="Helical" evidence="5">
    <location>
        <begin position="114"/>
        <end position="131"/>
    </location>
</feature>
<dbReference type="GO" id="GO:0016020">
    <property type="term" value="C:membrane"/>
    <property type="evidence" value="ECO:0007669"/>
    <property type="project" value="UniProtKB-SubCell"/>
</dbReference>
<dbReference type="Pfam" id="PF01040">
    <property type="entry name" value="UbiA"/>
    <property type="match status" value="1"/>
</dbReference>
<evidence type="ECO:0000256" key="5">
    <source>
        <dbReference type="SAM" id="Phobius"/>
    </source>
</evidence>
<proteinExistence type="predicted"/>
<comment type="caution">
    <text evidence="6">The sequence shown here is derived from an EMBL/GenBank/DDBJ whole genome shotgun (WGS) entry which is preliminary data.</text>
</comment>
<dbReference type="Proteomes" id="UP000179270">
    <property type="component" value="Unassembled WGS sequence"/>
</dbReference>
<dbReference type="InterPro" id="IPR000537">
    <property type="entry name" value="UbiA_prenyltransferase"/>
</dbReference>
<gene>
    <name evidence="6" type="ORF">A3A74_05765</name>
</gene>